<organism evidence="2 3">
    <name type="scientific">Lysinibacillus piscis</name>
    <dbReference type="NCBI Taxonomy" id="2518931"/>
    <lineage>
        <taxon>Bacteria</taxon>
        <taxon>Bacillati</taxon>
        <taxon>Bacillota</taxon>
        <taxon>Bacilli</taxon>
        <taxon>Bacillales</taxon>
        <taxon>Bacillaceae</taxon>
        <taxon>Lysinibacillus</taxon>
    </lineage>
</organism>
<feature type="region of interest" description="Disordered" evidence="1">
    <location>
        <begin position="39"/>
        <end position="59"/>
    </location>
</feature>
<gene>
    <name evidence="2" type="ORF">LYSBPC_33910</name>
</gene>
<sequence length="106" mass="12331">MRTSRISATTSSTFRNDQPYLHASDVSHNFNQHAKKQFQQNMRKNKEQQRTTHRAQGVQHQMNALDIAVVSNAQDLHMHNELNETATKLNRLSKQKKLLKSYRSSI</sequence>
<keyword evidence="3" id="KW-1185">Reference proteome</keyword>
<dbReference type="RefSeq" id="WP_264990171.1">
    <property type="nucleotide sequence ID" value="NZ_BRZA01000007.1"/>
</dbReference>
<feature type="region of interest" description="Disordered" evidence="1">
    <location>
        <begin position="1"/>
        <end position="21"/>
    </location>
</feature>
<name>A0ABQ5NPJ2_9BACI</name>
<evidence type="ECO:0000313" key="2">
    <source>
        <dbReference type="EMBL" id="GLC90264.1"/>
    </source>
</evidence>
<evidence type="ECO:0000313" key="3">
    <source>
        <dbReference type="Proteomes" id="UP001065593"/>
    </source>
</evidence>
<protein>
    <recommendedName>
        <fullName evidence="4">NAD synthetase</fullName>
    </recommendedName>
</protein>
<accession>A0ABQ5NPJ2</accession>
<evidence type="ECO:0008006" key="4">
    <source>
        <dbReference type="Google" id="ProtNLM"/>
    </source>
</evidence>
<evidence type="ECO:0000256" key="1">
    <source>
        <dbReference type="SAM" id="MobiDB-lite"/>
    </source>
</evidence>
<comment type="caution">
    <text evidence="2">The sequence shown here is derived from an EMBL/GenBank/DDBJ whole genome shotgun (WGS) entry which is preliminary data.</text>
</comment>
<proteinExistence type="predicted"/>
<dbReference type="Proteomes" id="UP001065593">
    <property type="component" value="Unassembled WGS sequence"/>
</dbReference>
<feature type="compositionally biased region" description="Low complexity" evidence="1">
    <location>
        <begin position="1"/>
        <end position="15"/>
    </location>
</feature>
<dbReference type="EMBL" id="BRZA01000007">
    <property type="protein sequence ID" value="GLC90264.1"/>
    <property type="molecule type" value="Genomic_DNA"/>
</dbReference>
<reference evidence="2" key="1">
    <citation type="submission" date="2022-08" db="EMBL/GenBank/DDBJ databases">
        <title>Draft genome sequence of Lysinibacillus sp. strain KH24.</title>
        <authorList>
            <person name="Kanbe H."/>
            <person name="Itoh H."/>
        </authorList>
    </citation>
    <scope>NUCLEOTIDE SEQUENCE</scope>
    <source>
        <strain evidence="2">KH24</strain>
    </source>
</reference>